<evidence type="ECO:0000256" key="1">
    <source>
        <dbReference type="ARBA" id="ARBA00022676"/>
    </source>
</evidence>
<dbReference type="InterPro" id="IPR051199">
    <property type="entry name" value="LPS_LOS_Heptosyltrfase"/>
</dbReference>
<reference evidence="3 4" key="1">
    <citation type="submission" date="2015-12" db="EMBL/GenBank/DDBJ databases">
        <title>Intraspecies pangenome expansion in the marine bacterium Alteromonas.</title>
        <authorList>
            <person name="Lopez-Perez M."/>
            <person name="Rodriguez-Valera F."/>
        </authorList>
    </citation>
    <scope>NUCLEOTIDE SEQUENCE [LARGE SCALE GENOMIC DNA]</scope>
    <source>
        <strain evidence="3 4">UM8</strain>
    </source>
</reference>
<sequence length="359" mass="40342">MPQDVQHILFIRLSAIGDIVMASGLPSSIKRTYSLLDQPIELTWLVEAPYTSLISHHPDVDHVIAWPKSEWRALLKAKKYWQLYKAVMLFRKQLRQRNFKVAIEAQGLLKSTFFAYISGASERIGFISKENSHKLLNHAVDKPTSELISSEYRHLANAIHTHYFGTQDTGVPRYELSIAASNTAQQSAASKIRAFGIKSAFIAIAPFTTRPQKHWPSKHWQALIELLRNYSDLPIVILGGPQDAVHAESLAFECNDVISLAGKVSLEESASVVLMCHAFVGVDTGLTHLSTTYQKPTIAIFGSTRPYTVTDSKRTHVLFEDMACAPCKRRPTCDGRFDCMSLVTPEKVLNRLKPYINYQ</sequence>
<gene>
    <name evidence="3" type="ORF">AV942_02010</name>
</gene>
<protein>
    <submittedName>
        <fullName evidence="3">Lipopolysaccharide heptosyltransferase</fullName>
    </submittedName>
</protein>
<dbReference type="Proteomes" id="UP000061468">
    <property type="component" value="Chromosome"/>
</dbReference>
<name>A0AAC9AC94_9ALTE</name>
<organism evidence="3 4">
    <name type="scientific">Alteromonas mediterranea</name>
    <dbReference type="NCBI Taxonomy" id="314275"/>
    <lineage>
        <taxon>Bacteria</taxon>
        <taxon>Pseudomonadati</taxon>
        <taxon>Pseudomonadota</taxon>
        <taxon>Gammaproteobacteria</taxon>
        <taxon>Alteromonadales</taxon>
        <taxon>Alteromonadaceae</taxon>
        <taxon>Alteromonas/Salinimonas group</taxon>
        <taxon>Alteromonas</taxon>
    </lineage>
</organism>
<dbReference type="Gene3D" id="3.40.50.2000">
    <property type="entry name" value="Glycogen Phosphorylase B"/>
    <property type="match status" value="2"/>
</dbReference>
<evidence type="ECO:0000313" key="3">
    <source>
        <dbReference type="EMBL" id="AMJ77169.1"/>
    </source>
</evidence>
<dbReference type="Pfam" id="PF01075">
    <property type="entry name" value="Glyco_transf_9"/>
    <property type="match status" value="1"/>
</dbReference>
<evidence type="ECO:0000256" key="2">
    <source>
        <dbReference type="ARBA" id="ARBA00022679"/>
    </source>
</evidence>
<accession>A0AAC9AC94</accession>
<dbReference type="PANTHER" id="PTHR30160">
    <property type="entry name" value="TETRAACYLDISACCHARIDE 4'-KINASE-RELATED"/>
    <property type="match status" value="1"/>
</dbReference>
<dbReference type="AlphaFoldDB" id="A0AAC9AC94"/>
<keyword evidence="1" id="KW-0328">Glycosyltransferase</keyword>
<dbReference type="SUPFAM" id="SSF53756">
    <property type="entry name" value="UDP-Glycosyltransferase/glycogen phosphorylase"/>
    <property type="match status" value="1"/>
</dbReference>
<keyword evidence="2" id="KW-0808">Transferase</keyword>
<dbReference type="GO" id="GO:0009244">
    <property type="term" value="P:lipopolysaccharide core region biosynthetic process"/>
    <property type="evidence" value="ECO:0007669"/>
    <property type="project" value="TreeGrafter"/>
</dbReference>
<evidence type="ECO:0000313" key="4">
    <source>
        <dbReference type="Proteomes" id="UP000061468"/>
    </source>
</evidence>
<dbReference type="RefSeq" id="WP_015066075.1">
    <property type="nucleotide sequence ID" value="NZ_CAXGIV010000008.1"/>
</dbReference>
<dbReference type="EMBL" id="CP013928">
    <property type="protein sequence ID" value="AMJ77169.1"/>
    <property type="molecule type" value="Genomic_DNA"/>
</dbReference>
<proteinExistence type="predicted"/>
<dbReference type="PANTHER" id="PTHR30160:SF1">
    <property type="entry name" value="LIPOPOLYSACCHARIDE 1,2-N-ACETYLGLUCOSAMINETRANSFERASE-RELATED"/>
    <property type="match status" value="1"/>
</dbReference>
<dbReference type="CDD" id="cd03789">
    <property type="entry name" value="GT9_LPS_heptosyltransferase"/>
    <property type="match status" value="1"/>
</dbReference>
<dbReference type="GO" id="GO:0005829">
    <property type="term" value="C:cytosol"/>
    <property type="evidence" value="ECO:0007669"/>
    <property type="project" value="TreeGrafter"/>
</dbReference>
<dbReference type="InterPro" id="IPR002201">
    <property type="entry name" value="Glyco_trans_9"/>
</dbReference>
<dbReference type="GO" id="GO:0008713">
    <property type="term" value="F:ADP-heptose-lipopolysaccharide heptosyltransferase activity"/>
    <property type="evidence" value="ECO:0007669"/>
    <property type="project" value="TreeGrafter"/>
</dbReference>